<feature type="compositionally biased region" description="Basic and acidic residues" evidence="15">
    <location>
        <begin position="127"/>
        <end position="140"/>
    </location>
</feature>
<keyword evidence="10" id="KW-0995">Kinetochore</keyword>
<protein>
    <recommendedName>
        <fullName evidence="5">DASH complex subunit DAM1</fullName>
    </recommendedName>
    <alternativeName>
        <fullName evidence="14">Outer kinetochore protein DAM1</fullName>
    </alternativeName>
</protein>
<comment type="caution">
    <text evidence="16">The sequence shown here is derived from an EMBL/GenBank/DDBJ whole genome shotgun (WGS) entry which is preliminary data.</text>
</comment>
<feature type="compositionally biased region" description="Low complexity" evidence="15">
    <location>
        <begin position="243"/>
        <end position="254"/>
    </location>
</feature>
<keyword evidence="12" id="KW-0539">Nucleus</keyword>
<dbReference type="PANTHER" id="PTHR28113">
    <property type="entry name" value="DASH COMPLEX SUBUNIT DAM1"/>
    <property type="match status" value="1"/>
</dbReference>
<evidence type="ECO:0000256" key="2">
    <source>
        <dbReference type="ARBA" id="ARBA00004186"/>
    </source>
</evidence>
<keyword evidence="9" id="KW-0159">Chromosome partition</keyword>
<comment type="similarity">
    <text evidence="4">Belongs to the DASH complex DAM1 family.</text>
</comment>
<evidence type="ECO:0000256" key="12">
    <source>
        <dbReference type="ARBA" id="ARBA00023242"/>
    </source>
</evidence>
<dbReference type="Pfam" id="PF08653">
    <property type="entry name" value="DASH_Dam1"/>
    <property type="match status" value="1"/>
</dbReference>
<comment type="subcellular location">
    <subcellularLocation>
        <location evidence="3">Chromosome</location>
        <location evidence="3">Centromere</location>
        <location evidence="3">Kinetochore</location>
    </subcellularLocation>
    <subcellularLocation>
        <location evidence="2">Cytoplasm</location>
        <location evidence="2">Cytoskeleton</location>
        <location evidence="2">Spindle</location>
    </subcellularLocation>
    <subcellularLocation>
        <location evidence="1">Nucleus</location>
    </subcellularLocation>
</comment>
<feature type="compositionally biased region" description="Low complexity" evidence="15">
    <location>
        <begin position="114"/>
        <end position="126"/>
    </location>
</feature>
<dbReference type="AlphaFoldDB" id="F9FCG1"/>
<reference evidence="16" key="1">
    <citation type="journal article" date="2012" name="Mol. Plant Microbe Interact.">
        <title>A highly conserved effector in Fusarium oxysporum is required for full virulence on Arabidopsis.</title>
        <authorList>
            <person name="Thatcher L.F."/>
            <person name="Gardiner D.M."/>
            <person name="Kazan K."/>
            <person name="Manners J."/>
        </authorList>
    </citation>
    <scope>NUCLEOTIDE SEQUENCE [LARGE SCALE GENOMIC DNA]</scope>
    <source>
        <strain evidence="16">Fo5176</strain>
    </source>
</reference>
<evidence type="ECO:0000256" key="9">
    <source>
        <dbReference type="ARBA" id="ARBA00022829"/>
    </source>
</evidence>
<evidence type="ECO:0000256" key="8">
    <source>
        <dbReference type="ARBA" id="ARBA00022701"/>
    </source>
</evidence>
<keyword evidence="6" id="KW-0158">Chromosome</keyword>
<evidence type="ECO:0000256" key="7">
    <source>
        <dbReference type="ARBA" id="ARBA00022490"/>
    </source>
</evidence>
<dbReference type="GO" id="GO:0044732">
    <property type="term" value="C:mitotic spindle pole body"/>
    <property type="evidence" value="ECO:0007669"/>
    <property type="project" value="TreeGrafter"/>
</dbReference>
<evidence type="ECO:0000256" key="15">
    <source>
        <dbReference type="SAM" id="MobiDB-lite"/>
    </source>
</evidence>
<dbReference type="PANTHER" id="PTHR28113:SF1">
    <property type="entry name" value="DASH COMPLEX SUBUNIT DAM1"/>
    <property type="match status" value="1"/>
</dbReference>
<evidence type="ECO:0000256" key="4">
    <source>
        <dbReference type="ARBA" id="ARBA00010073"/>
    </source>
</evidence>
<gene>
    <name evidence="16" type="ORF">FOXB_04089</name>
</gene>
<keyword evidence="8" id="KW-0493">Microtubule</keyword>
<evidence type="ECO:0000256" key="1">
    <source>
        <dbReference type="ARBA" id="ARBA00004123"/>
    </source>
</evidence>
<sequence length="299" mass="33132">MSDLQTRTHTPQKPKLSVDAQENIMLKEQKNVVGKATRTGSHILERIAGAPQQTSIQCRDIKYADCITQYAEPRIYEIIHKNRTANAKYSIHVAKMSTTPLDPGKRSNSRSRTSRPTTPLRPSSRSSFRESARGAGEHDAPFPLNAFEPAFAELSDAMADLEANMMHFQLMHESLARFSESFASFLYGLNMNAFCVDFPEGPVPESFRRDRTQPEQPAVTPSKSEADAEMTFMTTDTSFVENPPTTTKSSKFTTPEPPKRQSRLPAAPGRGTSSRGRSTRGVGRSRPSGLARARGRGVR</sequence>
<dbReference type="PaxDb" id="5507-FOXG_03715P0"/>
<keyword evidence="7" id="KW-0963">Cytoplasm</keyword>
<feature type="compositionally biased region" description="Low complexity" evidence="15">
    <location>
        <begin position="268"/>
        <end position="289"/>
    </location>
</feature>
<feature type="region of interest" description="Disordered" evidence="15">
    <location>
        <begin position="96"/>
        <end position="142"/>
    </location>
</feature>
<organism evidence="16">
    <name type="scientific">Fusarium oxysporum (strain Fo5176)</name>
    <name type="common">Fusarium vascular wilt</name>
    <dbReference type="NCBI Taxonomy" id="660025"/>
    <lineage>
        <taxon>Eukaryota</taxon>
        <taxon>Fungi</taxon>
        <taxon>Dikarya</taxon>
        <taxon>Ascomycota</taxon>
        <taxon>Pezizomycotina</taxon>
        <taxon>Sordariomycetes</taxon>
        <taxon>Hypocreomycetidae</taxon>
        <taxon>Hypocreales</taxon>
        <taxon>Nectriaceae</taxon>
        <taxon>Fusarium</taxon>
        <taxon>Fusarium oxysporum species complex</taxon>
    </lineage>
</organism>
<evidence type="ECO:0000256" key="6">
    <source>
        <dbReference type="ARBA" id="ARBA00022454"/>
    </source>
</evidence>
<dbReference type="OrthoDB" id="5586015at2759"/>
<keyword evidence="11" id="KW-0206">Cytoskeleton</keyword>
<dbReference type="EMBL" id="AFQF01001308">
    <property type="protein sequence ID" value="EGU85378.1"/>
    <property type="molecule type" value="Genomic_DNA"/>
</dbReference>
<accession>F9FCG1</accession>
<dbReference type="InterPro" id="IPR013962">
    <property type="entry name" value="DASH_Dam1"/>
</dbReference>
<evidence type="ECO:0000256" key="5">
    <source>
        <dbReference type="ARBA" id="ARBA00020497"/>
    </source>
</evidence>
<dbReference type="GO" id="GO:0042729">
    <property type="term" value="C:DASH complex"/>
    <property type="evidence" value="ECO:0007669"/>
    <property type="project" value="InterPro"/>
</dbReference>
<evidence type="ECO:0000256" key="10">
    <source>
        <dbReference type="ARBA" id="ARBA00022838"/>
    </source>
</evidence>
<feature type="region of interest" description="Disordered" evidence="15">
    <location>
        <begin position="205"/>
        <end position="299"/>
    </location>
</feature>
<evidence type="ECO:0000256" key="14">
    <source>
        <dbReference type="ARBA" id="ARBA00030453"/>
    </source>
</evidence>
<evidence type="ECO:0000256" key="3">
    <source>
        <dbReference type="ARBA" id="ARBA00004629"/>
    </source>
</evidence>
<dbReference type="GO" id="GO:1990758">
    <property type="term" value="P:mitotic sister chromatid biorientation"/>
    <property type="evidence" value="ECO:0007669"/>
    <property type="project" value="TreeGrafter"/>
</dbReference>
<proteinExistence type="inferred from homology"/>
<dbReference type="STRING" id="660025.F9FCG1"/>
<name>F9FCG1_FUSOF</name>
<keyword evidence="13" id="KW-0137">Centromere</keyword>
<evidence type="ECO:0000256" key="11">
    <source>
        <dbReference type="ARBA" id="ARBA00023212"/>
    </source>
</evidence>
<evidence type="ECO:0000256" key="13">
    <source>
        <dbReference type="ARBA" id="ARBA00023328"/>
    </source>
</evidence>
<dbReference type="GO" id="GO:1990537">
    <property type="term" value="C:mitotic spindle polar microtubule"/>
    <property type="evidence" value="ECO:0007669"/>
    <property type="project" value="TreeGrafter"/>
</dbReference>
<evidence type="ECO:0000313" key="16">
    <source>
        <dbReference type="EMBL" id="EGU85378.1"/>
    </source>
</evidence>